<dbReference type="VEuPathDB" id="FungiDB:CPSG_02950"/>
<gene>
    <name evidence="1" type="ORF">CPSG_02950</name>
</gene>
<sequence length="52" mass="6027">MADSMTPDQYVFSLPKHNRFLHGMDEESKELAIETRIHVGCAMYREAQWQGA</sequence>
<name>E9CYT0_COCPS</name>
<evidence type="ECO:0000313" key="2">
    <source>
        <dbReference type="Proteomes" id="UP000002497"/>
    </source>
</evidence>
<reference evidence="2" key="2">
    <citation type="submission" date="2010-03" db="EMBL/GenBank/DDBJ databases">
        <title>The genome sequence of Coccidioides posadasii strain Silveira.</title>
        <authorList>
            <consortium name="The Broad Institute Genome Sequencing Center for Infectious Disease"/>
            <person name="Neafsey D."/>
            <person name="Orbach M."/>
            <person name="Henn M.R."/>
            <person name="Cole G.T."/>
            <person name="Galgiani J."/>
            <person name="Gardner M.J."/>
            <person name="Kirkland T.N."/>
            <person name="Taylor J.W."/>
            <person name="Young S.K."/>
            <person name="Zeng Q."/>
            <person name="Koehrsen M."/>
            <person name="Alvarado L."/>
            <person name="Berlin A."/>
            <person name="Borenstein D."/>
            <person name="Chapman S.B."/>
            <person name="Chen Z."/>
            <person name="Engels R."/>
            <person name="Freedman E."/>
            <person name="Gellesch M."/>
            <person name="Goldberg J."/>
            <person name="Griggs A."/>
            <person name="Gujja S."/>
            <person name="Heilman E."/>
            <person name="Heiman D."/>
            <person name="Howarth C."/>
            <person name="Jen D."/>
            <person name="Larson L."/>
            <person name="Mehta T."/>
            <person name="Neiman D."/>
            <person name="Park D."/>
            <person name="Pearson M."/>
            <person name="Richards J."/>
            <person name="Roberts A."/>
            <person name="Saif S."/>
            <person name="Shea T."/>
            <person name="Shenoy N."/>
            <person name="Sisk P."/>
            <person name="Stolte C."/>
            <person name="Sykes S."/>
            <person name="Walk T."/>
            <person name="White J."/>
            <person name="Yandava C."/>
            <person name="Haas B."/>
            <person name="Nusbaum C."/>
            <person name="Birren B."/>
        </authorList>
    </citation>
    <scope>NUCLEOTIDE SEQUENCE [LARGE SCALE GENOMIC DNA]</scope>
    <source>
        <strain evidence="2">RMSCC 757 / Silveira</strain>
    </source>
</reference>
<accession>E9CYT0</accession>
<organism evidence="2">
    <name type="scientific">Coccidioides posadasii (strain RMSCC 757 / Silveira)</name>
    <name type="common">Valley fever fungus</name>
    <dbReference type="NCBI Taxonomy" id="443226"/>
    <lineage>
        <taxon>Eukaryota</taxon>
        <taxon>Fungi</taxon>
        <taxon>Dikarya</taxon>
        <taxon>Ascomycota</taxon>
        <taxon>Pezizomycotina</taxon>
        <taxon>Eurotiomycetes</taxon>
        <taxon>Eurotiomycetidae</taxon>
        <taxon>Onygenales</taxon>
        <taxon>Onygenaceae</taxon>
        <taxon>Coccidioides</taxon>
    </lineage>
</organism>
<dbReference type="Proteomes" id="UP000002497">
    <property type="component" value="Unassembled WGS sequence"/>
</dbReference>
<dbReference type="HOGENOM" id="CLU_3087087_0_0_1"/>
<keyword evidence="2" id="KW-1185">Reference proteome</keyword>
<proteinExistence type="predicted"/>
<evidence type="ECO:0000313" key="1">
    <source>
        <dbReference type="EMBL" id="EFW21107.1"/>
    </source>
</evidence>
<protein>
    <submittedName>
        <fullName evidence="1">Uncharacterized protein</fullName>
    </submittedName>
</protein>
<reference evidence="2" key="1">
    <citation type="journal article" date="2010" name="Genome Res.">
        <title>Population genomic sequencing of Coccidioides fungi reveals recent hybridization and transposon control.</title>
        <authorList>
            <person name="Neafsey D.E."/>
            <person name="Barker B.M."/>
            <person name="Sharpton T.J."/>
            <person name="Stajich J.E."/>
            <person name="Park D.J."/>
            <person name="Whiston E."/>
            <person name="Hung C.-Y."/>
            <person name="McMahan C."/>
            <person name="White J."/>
            <person name="Sykes S."/>
            <person name="Heiman D."/>
            <person name="Young S."/>
            <person name="Zeng Q."/>
            <person name="Abouelleil A."/>
            <person name="Aftuck L."/>
            <person name="Bessette D."/>
            <person name="Brown A."/>
            <person name="FitzGerald M."/>
            <person name="Lui A."/>
            <person name="Macdonald J.P."/>
            <person name="Priest M."/>
            <person name="Orbach M.J."/>
            <person name="Galgiani J.N."/>
            <person name="Kirkland T.N."/>
            <person name="Cole G.T."/>
            <person name="Birren B.W."/>
            <person name="Henn M.R."/>
            <person name="Taylor J.W."/>
            <person name="Rounsley S.D."/>
        </authorList>
    </citation>
    <scope>NUCLEOTIDE SEQUENCE [LARGE SCALE GENOMIC DNA]</scope>
    <source>
        <strain evidence="2">RMSCC 757 / Silveira</strain>
    </source>
</reference>
<dbReference type="EMBL" id="GL636488">
    <property type="protein sequence ID" value="EFW21107.1"/>
    <property type="molecule type" value="Genomic_DNA"/>
</dbReference>
<dbReference type="AlphaFoldDB" id="E9CYT0"/>